<dbReference type="Pfam" id="PF12390">
    <property type="entry name" value="Se-cys_synth_N"/>
    <property type="match status" value="1"/>
</dbReference>
<dbReference type="AlphaFoldDB" id="A0A3B1BZA3"/>
<keyword evidence="5" id="KW-0648">Protein biosynthesis</keyword>
<protein>
    <submittedName>
        <fullName evidence="8">L-seryl-tRNA(Sec) selenium transferase</fullName>
        <ecNumber evidence="8">2.9.1.1</ecNumber>
    </submittedName>
</protein>
<dbReference type="GO" id="GO:0001514">
    <property type="term" value="P:selenocysteine incorporation"/>
    <property type="evidence" value="ECO:0007669"/>
    <property type="project" value="InterPro"/>
</dbReference>
<keyword evidence="3 8" id="KW-0808">Transferase</keyword>
<dbReference type="Gene3D" id="3.40.640.10">
    <property type="entry name" value="Type I PLP-dependent aspartate aminotransferase-like (Major domain)"/>
    <property type="match status" value="1"/>
</dbReference>
<name>A0A3B1BZA3_9ZZZZ</name>
<evidence type="ECO:0000256" key="5">
    <source>
        <dbReference type="ARBA" id="ARBA00022917"/>
    </source>
</evidence>
<sequence length="469" mass="51179">MNEKKTLLLRGLPSVESLLSHEKCSPLIEEHGRDLVTATLRGLLEAFRKQVIAGEPHAEHVQAHHWINEAKKLLKAEAQPNLRKMLNLSGVIVHTNLGRAILADEAVKAVTMAAQSCVNLEYNIEKGERGDRDDLVEELIVKLTGAGAATCVNNNAAGVLLALNSLSDGGETIISRGELVEIGGSFRIHEIMKKSGCKLVEVGTTNRTHISDYEDAITEDTSLILKAHTSNYKVVGFTAMPHLPELCTLAHSKNLPVMVDLGSGALINFSVFGAEPEPTVQETIQNGADIVTFSCDKLLGGPQAGIIAGSKDLIKRIKKNHLKRALRTDKMTLAALEATLRLYKNRDKALTAIPTLRHLTKSMDEIRNMAQITAEVLVKWFGPNAEISLLNDTAQAGAGSAPQVELPSVSVAIRSKIMNPNKLAQWFKALEIPIIGRVKDDIFRLDMRTLDDVEEIKRALPQTALKPEI</sequence>
<evidence type="ECO:0000256" key="2">
    <source>
        <dbReference type="ARBA" id="ARBA00022490"/>
    </source>
</evidence>
<dbReference type="InterPro" id="IPR015421">
    <property type="entry name" value="PyrdxlP-dep_Trfase_major"/>
</dbReference>
<dbReference type="PANTHER" id="PTHR32328:SF0">
    <property type="entry name" value="L-SERYL-TRNA(SEC) SELENIUM TRANSFERASE"/>
    <property type="match status" value="1"/>
</dbReference>
<evidence type="ECO:0000259" key="7">
    <source>
        <dbReference type="Pfam" id="PF12390"/>
    </source>
</evidence>
<evidence type="ECO:0000256" key="4">
    <source>
        <dbReference type="ARBA" id="ARBA00022898"/>
    </source>
</evidence>
<dbReference type="GO" id="GO:0005737">
    <property type="term" value="C:cytoplasm"/>
    <property type="evidence" value="ECO:0007669"/>
    <property type="project" value="InterPro"/>
</dbReference>
<gene>
    <name evidence="8" type="ORF">MNBD_NITROSPINAE01-1826</name>
</gene>
<dbReference type="EMBL" id="UOGC01000115">
    <property type="protein sequence ID" value="VAX21142.1"/>
    <property type="molecule type" value="Genomic_DNA"/>
</dbReference>
<dbReference type="GO" id="GO:0004125">
    <property type="term" value="F:L-seryl-tRNA(Sec) selenium transferase activity"/>
    <property type="evidence" value="ECO:0007669"/>
    <property type="project" value="UniProtKB-EC"/>
</dbReference>
<dbReference type="EC" id="2.9.1.1" evidence="8"/>
<evidence type="ECO:0000313" key="8">
    <source>
        <dbReference type="EMBL" id="VAX21142.1"/>
    </source>
</evidence>
<dbReference type="SUPFAM" id="SSF53383">
    <property type="entry name" value="PLP-dependent transferases"/>
    <property type="match status" value="1"/>
</dbReference>
<dbReference type="HAMAP" id="MF_00423">
    <property type="entry name" value="SelA"/>
    <property type="match status" value="1"/>
</dbReference>
<evidence type="ECO:0000256" key="1">
    <source>
        <dbReference type="ARBA" id="ARBA00001933"/>
    </source>
</evidence>
<feature type="domain" description="L-seryl-tRNA selenium transferase N-terminal" evidence="7">
    <location>
        <begin position="9"/>
        <end position="47"/>
    </location>
</feature>
<evidence type="ECO:0000256" key="3">
    <source>
        <dbReference type="ARBA" id="ARBA00022679"/>
    </source>
</evidence>
<dbReference type="InterPro" id="IPR025862">
    <property type="entry name" value="SelA_trans_N_dom"/>
</dbReference>
<dbReference type="InterPro" id="IPR004534">
    <property type="entry name" value="SelA_trans"/>
</dbReference>
<keyword evidence="4" id="KW-0663">Pyridoxal phosphate</keyword>
<evidence type="ECO:0000256" key="6">
    <source>
        <dbReference type="ARBA" id="ARBA00023266"/>
    </source>
</evidence>
<dbReference type="Gene3D" id="3.90.1150.180">
    <property type="match status" value="1"/>
</dbReference>
<dbReference type="PANTHER" id="PTHR32328">
    <property type="entry name" value="L-SERYL-TRNA(SEC) SELENIUM TRANSFERASE"/>
    <property type="match status" value="1"/>
</dbReference>
<dbReference type="NCBIfam" id="TIGR00474">
    <property type="entry name" value="selA"/>
    <property type="match status" value="1"/>
</dbReference>
<keyword evidence="2" id="KW-0963">Cytoplasm</keyword>
<organism evidence="8">
    <name type="scientific">hydrothermal vent metagenome</name>
    <dbReference type="NCBI Taxonomy" id="652676"/>
    <lineage>
        <taxon>unclassified sequences</taxon>
        <taxon>metagenomes</taxon>
        <taxon>ecological metagenomes</taxon>
    </lineage>
</organism>
<dbReference type="InterPro" id="IPR015424">
    <property type="entry name" value="PyrdxlP-dep_Trfase"/>
</dbReference>
<comment type="cofactor">
    <cofactor evidence="1">
        <name>pyridoxal 5'-phosphate</name>
        <dbReference type="ChEBI" id="CHEBI:597326"/>
    </cofactor>
</comment>
<accession>A0A3B1BZA3</accession>
<dbReference type="InterPro" id="IPR018319">
    <property type="entry name" value="SelA-like"/>
</dbReference>
<dbReference type="Pfam" id="PF03841">
    <property type="entry name" value="SelA"/>
    <property type="match status" value="1"/>
</dbReference>
<proteinExistence type="inferred from homology"/>
<keyword evidence="6" id="KW-0711">Selenium</keyword>
<reference evidence="8" key="1">
    <citation type="submission" date="2018-06" db="EMBL/GenBank/DDBJ databases">
        <authorList>
            <person name="Zhirakovskaya E."/>
        </authorList>
    </citation>
    <scope>NUCLEOTIDE SEQUENCE</scope>
</reference>